<dbReference type="InParanoid" id="A0A7N2LQ08"/>
<dbReference type="Gramene" id="QL05p041732:mrna">
    <property type="protein sequence ID" value="QL05p041732:mrna"/>
    <property type="gene ID" value="QL05p041732"/>
</dbReference>
<proteinExistence type="predicted"/>
<dbReference type="AlphaFoldDB" id="A0A7N2LQ08"/>
<protein>
    <submittedName>
        <fullName evidence="1">Uncharacterized protein</fullName>
    </submittedName>
</protein>
<sequence>MNSCLTKEFSKDEVEIALKQMAPLKSPGLPVGLCQDFEMLIRKFWWGQKGDIRKIYWAKWKVLRHPKMEGGLGFTDLHKFNNDMLAKQVWWLIHDTESLFYRVFKAKYFPNCSIFEAKPSFGSFAWKSILWSRDLIDKGSPWRTGDGKSFRNYQDAWLPRSEGGRIISPPLHLAFDTTVDSLISSVTATAWSVWFQRNKSRLQDNSLPLKNIAGLARDYIYDFKNLACTPSNSRRVVPRKWHPPAVRLMKTNYDGAMFRESDEAGIGVVI</sequence>
<organism evidence="1 2">
    <name type="scientific">Quercus lobata</name>
    <name type="common">Valley oak</name>
    <dbReference type="NCBI Taxonomy" id="97700"/>
    <lineage>
        <taxon>Eukaryota</taxon>
        <taxon>Viridiplantae</taxon>
        <taxon>Streptophyta</taxon>
        <taxon>Embryophyta</taxon>
        <taxon>Tracheophyta</taxon>
        <taxon>Spermatophyta</taxon>
        <taxon>Magnoliopsida</taxon>
        <taxon>eudicotyledons</taxon>
        <taxon>Gunneridae</taxon>
        <taxon>Pentapetalae</taxon>
        <taxon>rosids</taxon>
        <taxon>fabids</taxon>
        <taxon>Fagales</taxon>
        <taxon>Fagaceae</taxon>
        <taxon>Quercus</taxon>
    </lineage>
</organism>
<dbReference type="EnsemblPlants" id="QL05p041732:mrna">
    <property type="protein sequence ID" value="QL05p041732:mrna"/>
    <property type="gene ID" value="QL05p041732"/>
</dbReference>
<dbReference type="Proteomes" id="UP000594261">
    <property type="component" value="Chromosome 5"/>
</dbReference>
<evidence type="ECO:0000313" key="1">
    <source>
        <dbReference type="EnsemblPlants" id="QL05p041732:mrna"/>
    </source>
</evidence>
<reference evidence="1" key="2">
    <citation type="submission" date="2021-01" db="UniProtKB">
        <authorList>
            <consortium name="EnsemblPlants"/>
        </authorList>
    </citation>
    <scope>IDENTIFICATION</scope>
</reference>
<dbReference type="EMBL" id="LRBV02000005">
    <property type="status" value="NOT_ANNOTATED_CDS"/>
    <property type="molecule type" value="Genomic_DNA"/>
</dbReference>
<reference evidence="1 2" key="1">
    <citation type="journal article" date="2016" name="G3 (Bethesda)">
        <title>First Draft Assembly and Annotation of the Genome of a California Endemic Oak Quercus lobata Nee (Fagaceae).</title>
        <authorList>
            <person name="Sork V.L."/>
            <person name="Fitz-Gibbon S.T."/>
            <person name="Puiu D."/>
            <person name="Crepeau M."/>
            <person name="Gugger P.F."/>
            <person name="Sherman R."/>
            <person name="Stevens K."/>
            <person name="Langley C.H."/>
            <person name="Pellegrini M."/>
            <person name="Salzberg S.L."/>
        </authorList>
    </citation>
    <scope>NUCLEOTIDE SEQUENCE [LARGE SCALE GENOMIC DNA]</scope>
    <source>
        <strain evidence="1 2">cv. SW786</strain>
    </source>
</reference>
<evidence type="ECO:0000313" key="2">
    <source>
        <dbReference type="Proteomes" id="UP000594261"/>
    </source>
</evidence>
<keyword evidence="2" id="KW-1185">Reference proteome</keyword>
<dbReference type="OMA" id="AMFRESD"/>
<name>A0A7N2LQ08_QUELO</name>
<accession>A0A7N2LQ08</accession>